<comment type="caution">
    <text evidence="8">The sequence shown here is derived from an EMBL/GenBank/DDBJ whole genome shotgun (WGS) entry which is preliminary data.</text>
</comment>
<dbReference type="EMBL" id="LSKU01000001">
    <property type="protein sequence ID" value="KXG44421.1"/>
    <property type="molecule type" value="Genomic_DNA"/>
</dbReference>
<evidence type="ECO:0000256" key="1">
    <source>
        <dbReference type="ARBA" id="ARBA00004162"/>
    </source>
</evidence>
<dbReference type="Proteomes" id="UP000070352">
    <property type="component" value="Unassembled WGS sequence"/>
</dbReference>
<protein>
    <recommendedName>
        <fullName evidence="7">Phage shock protein PspC N-terminal domain-containing protein</fullName>
    </recommendedName>
</protein>
<evidence type="ECO:0000256" key="4">
    <source>
        <dbReference type="ARBA" id="ARBA00022989"/>
    </source>
</evidence>
<keyword evidence="2" id="KW-1003">Cell membrane</keyword>
<evidence type="ECO:0000313" key="9">
    <source>
        <dbReference type="Proteomes" id="UP000070352"/>
    </source>
</evidence>
<dbReference type="InterPro" id="IPR007168">
    <property type="entry name" value="Phageshock_PspC_N"/>
</dbReference>
<comment type="subcellular location">
    <subcellularLocation>
        <location evidence="1">Cell membrane</location>
        <topology evidence="1">Single-pass membrane protein</topology>
    </subcellularLocation>
</comment>
<evidence type="ECO:0000259" key="7">
    <source>
        <dbReference type="Pfam" id="PF04024"/>
    </source>
</evidence>
<keyword evidence="9" id="KW-1185">Reference proteome</keyword>
<evidence type="ECO:0000256" key="5">
    <source>
        <dbReference type="ARBA" id="ARBA00023136"/>
    </source>
</evidence>
<dbReference type="InterPro" id="IPR052027">
    <property type="entry name" value="PspC"/>
</dbReference>
<gene>
    <name evidence="8" type="ORF">U473_10665</name>
</gene>
<feature type="domain" description="Phage shock protein PspC N-terminal" evidence="7">
    <location>
        <begin position="2"/>
        <end position="61"/>
    </location>
</feature>
<accession>A0A135L623</accession>
<dbReference type="Pfam" id="PF04024">
    <property type="entry name" value="PspC"/>
    <property type="match status" value="1"/>
</dbReference>
<keyword evidence="5 6" id="KW-0472">Membrane</keyword>
<organism evidence="8 9">
    <name type="scientific">Tepidibacillus decaturensis</name>
    <dbReference type="NCBI Taxonomy" id="1413211"/>
    <lineage>
        <taxon>Bacteria</taxon>
        <taxon>Bacillati</taxon>
        <taxon>Bacillota</taxon>
        <taxon>Bacilli</taxon>
        <taxon>Bacillales</taxon>
        <taxon>Bacillaceae</taxon>
        <taxon>Tepidibacillus</taxon>
    </lineage>
</organism>
<evidence type="ECO:0000256" key="6">
    <source>
        <dbReference type="SAM" id="Phobius"/>
    </source>
</evidence>
<keyword evidence="4 6" id="KW-1133">Transmembrane helix</keyword>
<dbReference type="PANTHER" id="PTHR33885:SF3">
    <property type="entry name" value="PHAGE SHOCK PROTEIN C"/>
    <property type="match status" value="1"/>
</dbReference>
<dbReference type="OrthoDB" id="9815286at2"/>
<feature type="transmembrane region" description="Helical" evidence="6">
    <location>
        <begin position="34"/>
        <end position="57"/>
    </location>
</feature>
<dbReference type="AlphaFoldDB" id="A0A135L623"/>
<dbReference type="PANTHER" id="PTHR33885">
    <property type="entry name" value="PHAGE SHOCK PROTEIN C"/>
    <property type="match status" value="1"/>
</dbReference>
<proteinExistence type="predicted"/>
<name>A0A135L623_9BACI</name>
<dbReference type="STRING" id="1413211.U473_10665"/>
<evidence type="ECO:0000256" key="3">
    <source>
        <dbReference type="ARBA" id="ARBA00022692"/>
    </source>
</evidence>
<reference evidence="8 9" key="1">
    <citation type="submission" date="2016-02" db="EMBL/GenBank/DDBJ databases">
        <title>Draft Genome for Tepidibacillus decaturensis nov. sp. Strain Z9, an Anaerobic, Moderately Thermophilic and Heterotrophic Bacterium from Deep Subsurface of the Illinois Basin, USA.</title>
        <authorList>
            <person name="Dong Y."/>
            <person name="Chang J.Y."/>
            <person name="Sanford R."/>
            <person name="Fouke B.W."/>
        </authorList>
    </citation>
    <scope>NUCLEOTIDE SEQUENCE [LARGE SCALE GENOMIC DNA]</scope>
    <source>
        <strain evidence="8 9">Z9</strain>
    </source>
</reference>
<dbReference type="GO" id="GO:0005886">
    <property type="term" value="C:plasma membrane"/>
    <property type="evidence" value="ECO:0007669"/>
    <property type="project" value="UniProtKB-SubCell"/>
</dbReference>
<evidence type="ECO:0000313" key="8">
    <source>
        <dbReference type="EMBL" id="KXG44421.1"/>
    </source>
</evidence>
<evidence type="ECO:0000256" key="2">
    <source>
        <dbReference type="ARBA" id="ARBA00022475"/>
    </source>
</evidence>
<sequence length="62" mass="6946">MKKLRRSRNNKMIAGVLGGLADYFDVDVTVVRLLYVLISVLSAAFPGIIVYIIAMFIMPQED</sequence>
<keyword evidence="3 6" id="KW-0812">Transmembrane</keyword>
<dbReference type="RefSeq" id="WP_068726142.1">
    <property type="nucleotide sequence ID" value="NZ_LSKU01000001.1"/>
</dbReference>